<organism evidence="3">
    <name type="scientific">Davidia involucrata</name>
    <name type="common">Dove tree</name>
    <dbReference type="NCBI Taxonomy" id="16924"/>
    <lineage>
        <taxon>Eukaryota</taxon>
        <taxon>Viridiplantae</taxon>
        <taxon>Streptophyta</taxon>
        <taxon>Embryophyta</taxon>
        <taxon>Tracheophyta</taxon>
        <taxon>Spermatophyta</taxon>
        <taxon>Magnoliopsida</taxon>
        <taxon>eudicotyledons</taxon>
        <taxon>Gunneridae</taxon>
        <taxon>Pentapetalae</taxon>
        <taxon>asterids</taxon>
        <taxon>Cornales</taxon>
        <taxon>Nyssaceae</taxon>
        <taxon>Davidia</taxon>
    </lineage>
</organism>
<dbReference type="AlphaFoldDB" id="A0A5B7BYZ1"/>
<gene>
    <name evidence="3" type="ORF">Din_042622</name>
</gene>
<feature type="region of interest" description="Disordered" evidence="1">
    <location>
        <begin position="114"/>
        <end position="141"/>
    </location>
</feature>
<keyword evidence="2" id="KW-1133">Transmembrane helix</keyword>
<keyword evidence="2" id="KW-0472">Membrane</keyword>
<evidence type="ECO:0000256" key="2">
    <source>
        <dbReference type="SAM" id="Phobius"/>
    </source>
</evidence>
<feature type="compositionally biased region" description="Basic and acidic residues" evidence="1">
    <location>
        <begin position="128"/>
        <end position="141"/>
    </location>
</feature>
<feature type="transmembrane region" description="Helical" evidence="2">
    <location>
        <begin position="228"/>
        <end position="254"/>
    </location>
</feature>
<dbReference type="PANTHER" id="PTHR34379:SF3">
    <property type="entry name" value="PROTEIN, PUTATIVE-RELATED"/>
    <property type="match status" value="1"/>
</dbReference>
<feature type="region of interest" description="Disordered" evidence="1">
    <location>
        <begin position="160"/>
        <end position="205"/>
    </location>
</feature>
<accession>A0A5B7BYZ1</accession>
<reference evidence="3" key="1">
    <citation type="submission" date="2019-08" db="EMBL/GenBank/DDBJ databases">
        <title>Reference gene set and small RNA set construction with multiple tissues from Davidia involucrata Baill.</title>
        <authorList>
            <person name="Yang H."/>
            <person name="Zhou C."/>
            <person name="Li G."/>
            <person name="Wang J."/>
            <person name="Gao P."/>
            <person name="Wang M."/>
            <person name="Wang R."/>
            <person name="Zhao Y."/>
        </authorList>
    </citation>
    <scope>NUCLEOTIDE SEQUENCE</scope>
    <source>
        <tissue evidence="3">Mixed with DoveR01_LX</tissue>
    </source>
</reference>
<proteinExistence type="predicted"/>
<dbReference type="PANTHER" id="PTHR34379">
    <property type="entry name" value="OS07G0553800 PROTEIN"/>
    <property type="match status" value="1"/>
</dbReference>
<feature type="compositionally biased region" description="Polar residues" evidence="1">
    <location>
        <begin position="170"/>
        <end position="182"/>
    </location>
</feature>
<dbReference type="EMBL" id="GHES01042622">
    <property type="protein sequence ID" value="MPA73181.1"/>
    <property type="molecule type" value="Transcribed_RNA"/>
</dbReference>
<dbReference type="InterPro" id="IPR040411">
    <property type="entry name" value="At5g23160-like"/>
</dbReference>
<sequence length="308" mass="34295">MAQIQDNTHKTKPRSTCFLGCLGFSGEKFSEKKSPDMVKSHNRKKPRWFSWSRFRMKKSATKTVPVDTTTTVPEKVKEIHAMKSDKKIAQKHHNIPATGVTSTQIPATLPHQRVHETSHETGQSTILESRKSLDSVKDDTGQRRLSFGRNTEVRRTVVCQPHHHPAGSPENMSKSGRTATLLSPSAPFPPPPPKRKKQGANAGGNYHVSVETDTAAAGKFDPIVGMSIIMVTLIIMLLWGRLCAVLCTSAWFYFIPRFKNPVESNSNTTVKNGSKNSGDSYVNSDEYKKKVVLEGFLERNHRNGFGIL</sequence>
<keyword evidence="2" id="KW-0812">Transmembrane</keyword>
<name>A0A5B7BYZ1_DAVIN</name>
<evidence type="ECO:0000256" key="1">
    <source>
        <dbReference type="SAM" id="MobiDB-lite"/>
    </source>
</evidence>
<evidence type="ECO:0000313" key="3">
    <source>
        <dbReference type="EMBL" id="MPA73181.1"/>
    </source>
</evidence>
<protein>
    <submittedName>
        <fullName evidence="3">Uncharacterized protein</fullName>
    </submittedName>
</protein>